<dbReference type="SUPFAM" id="SSF55729">
    <property type="entry name" value="Acyl-CoA N-acyltransferases (Nat)"/>
    <property type="match status" value="1"/>
</dbReference>
<keyword evidence="1 5" id="KW-0808">Transferase</keyword>
<gene>
    <name evidence="5" type="ordered locus">Snas_6319</name>
</gene>
<dbReference type="EMBL" id="CP001778">
    <property type="protein sequence ID" value="ADD45937.1"/>
    <property type="molecule type" value="Genomic_DNA"/>
</dbReference>
<keyword evidence="6" id="KW-1185">Reference proteome</keyword>
<dbReference type="KEGG" id="sna:Snas_6319"/>
<evidence type="ECO:0000256" key="3">
    <source>
        <dbReference type="ARBA" id="ARBA00038502"/>
    </source>
</evidence>
<dbReference type="HOGENOM" id="CLU_013985_40_0_11"/>
<accession>D3Q452</accession>
<dbReference type="PANTHER" id="PTHR43792">
    <property type="entry name" value="GNAT FAMILY, PUTATIVE (AFU_ORTHOLOGUE AFUA_3G00765)-RELATED-RELATED"/>
    <property type="match status" value="1"/>
</dbReference>
<evidence type="ECO:0000313" key="6">
    <source>
        <dbReference type="Proteomes" id="UP000000844"/>
    </source>
</evidence>
<evidence type="ECO:0000256" key="2">
    <source>
        <dbReference type="ARBA" id="ARBA00023315"/>
    </source>
</evidence>
<dbReference type="Pfam" id="PF13302">
    <property type="entry name" value="Acetyltransf_3"/>
    <property type="match status" value="1"/>
</dbReference>
<evidence type="ECO:0000313" key="5">
    <source>
        <dbReference type="EMBL" id="ADD45937.1"/>
    </source>
</evidence>
<name>D3Q452_STANL</name>
<evidence type="ECO:0000256" key="1">
    <source>
        <dbReference type="ARBA" id="ARBA00022679"/>
    </source>
</evidence>
<dbReference type="InterPro" id="IPR000182">
    <property type="entry name" value="GNAT_dom"/>
</dbReference>
<dbReference type="GO" id="GO:0005737">
    <property type="term" value="C:cytoplasm"/>
    <property type="evidence" value="ECO:0007669"/>
    <property type="project" value="TreeGrafter"/>
</dbReference>
<organism evidence="5 6">
    <name type="scientific">Stackebrandtia nassauensis (strain DSM 44728 / CIP 108903 / NRRL B-16338 / NBRC 102104 / LLR-40K-21)</name>
    <dbReference type="NCBI Taxonomy" id="446470"/>
    <lineage>
        <taxon>Bacteria</taxon>
        <taxon>Bacillati</taxon>
        <taxon>Actinomycetota</taxon>
        <taxon>Actinomycetes</taxon>
        <taxon>Glycomycetales</taxon>
        <taxon>Glycomycetaceae</taxon>
        <taxon>Stackebrandtia</taxon>
    </lineage>
</organism>
<dbReference type="Gene3D" id="3.40.630.30">
    <property type="match status" value="1"/>
</dbReference>
<proteinExistence type="inferred from homology"/>
<comment type="similarity">
    <text evidence="3">Belongs to the acetyltransferase family. RimJ subfamily.</text>
</comment>
<dbReference type="OrthoDB" id="5242221at2"/>
<dbReference type="PANTHER" id="PTHR43792:SF8">
    <property type="entry name" value="[RIBOSOMAL PROTEIN US5]-ALANINE N-ACETYLTRANSFERASE"/>
    <property type="match status" value="1"/>
</dbReference>
<dbReference type="InterPro" id="IPR016181">
    <property type="entry name" value="Acyl_CoA_acyltransferase"/>
</dbReference>
<dbReference type="PROSITE" id="PS51186">
    <property type="entry name" value="GNAT"/>
    <property type="match status" value="1"/>
</dbReference>
<feature type="domain" description="N-acetyltransferase" evidence="4">
    <location>
        <begin position="30"/>
        <end position="187"/>
    </location>
</feature>
<dbReference type="STRING" id="446470.Snas_6319"/>
<dbReference type="GO" id="GO:0008999">
    <property type="term" value="F:protein-N-terminal-alanine acetyltransferase activity"/>
    <property type="evidence" value="ECO:0007669"/>
    <property type="project" value="TreeGrafter"/>
</dbReference>
<dbReference type="eggNOG" id="COG1670">
    <property type="taxonomic scope" value="Bacteria"/>
</dbReference>
<dbReference type="AlphaFoldDB" id="D3Q452"/>
<reference evidence="5 6" key="1">
    <citation type="journal article" date="2009" name="Stand. Genomic Sci.">
        <title>Complete genome sequence of Stackebrandtia nassauensis type strain (LLR-40K-21).</title>
        <authorList>
            <person name="Munk C."/>
            <person name="Lapidus A."/>
            <person name="Copeland A."/>
            <person name="Jando M."/>
            <person name="Mayilraj S."/>
            <person name="Glavina Del Rio T."/>
            <person name="Nolan M."/>
            <person name="Chen F."/>
            <person name="Lucas S."/>
            <person name="Tice H."/>
            <person name="Cheng J.F."/>
            <person name="Han C."/>
            <person name="Detter J.C."/>
            <person name="Bruce D."/>
            <person name="Goodwin L."/>
            <person name="Chain P."/>
            <person name="Pitluck S."/>
            <person name="Goker M."/>
            <person name="Ovchinikova G."/>
            <person name="Pati A."/>
            <person name="Ivanova N."/>
            <person name="Mavromatis K."/>
            <person name="Chen A."/>
            <person name="Palaniappan K."/>
            <person name="Land M."/>
            <person name="Hauser L."/>
            <person name="Chang Y.J."/>
            <person name="Jeffries C.D."/>
            <person name="Bristow J."/>
            <person name="Eisen J.A."/>
            <person name="Markowitz V."/>
            <person name="Hugenholtz P."/>
            <person name="Kyrpides N.C."/>
            <person name="Klenk H.P."/>
        </authorList>
    </citation>
    <scope>NUCLEOTIDE SEQUENCE [LARGE SCALE GENOMIC DNA]</scope>
    <source>
        <strain evidence="6">DSM 44728 / CIP 108903 / NRRL B-16338 / NBRC 102104 / LLR-40K-21</strain>
    </source>
</reference>
<sequence>MMNNPGWPATLVHDRVSLRPYQRSDATEWSAVRVRNEGWLAHWEPVSGVAWQESNSPSAFRLLLRDLRKSAKTGITWPFAICFDGKIVGGMTVGNIVRRAFCSAHVGYWIDEGVAGRGIMPTALALVCDHAFTTGQLHRIEVNIQPHNTPSRRVVEKLGFREEAQFKSYLYINGEWRDHVGYAMTVEDVTDGGVLARYLKRRTQAA</sequence>
<protein>
    <submittedName>
        <fullName evidence="5">GCN5-related N-acetyltransferase</fullName>
    </submittedName>
</protein>
<keyword evidence="2" id="KW-0012">Acyltransferase</keyword>
<dbReference type="Proteomes" id="UP000000844">
    <property type="component" value="Chromosome"/>
</dbReference>
<dbReference type="RefSeq" id="WP_013021508.1">
    <property type="nucleotide sequence ID" value="NC_013947.1"/>
</dbReference>
<dbReference type="InterPro" id="IPR051531">
    <property type="entry name" value="N-acetyltransferase"/>
</dbReference>
<evidence type="ECO:0000259" key="4">
    <source>
        <dbReference type="PROSITE" id="PS51186"/>
    </source>
</evidence>